<proteinExistence type="predicted"/>
<dbReference type="Pfam" id="PF06979">
    <property type="entry name" value="TMEM70"/>
    <property type="match status" value="1"/>
</dbReference>
<dbReference type="OMA" id="FERTMIF"/>
<feature type="transmembrane region" description="Helical" evidence="2">
    <location>
        <begin position="163"/>
        <end position="182"/>
    </location>
</feature>
<dbReference type="InParanoid" id="D3AZ90"/>
<dbReference type="EMBL" id="ADBJ01000007">
    <property type="protein sequence ID" value="EFA85473.1"/>
    <property type="molecule type" value="Genomic_DNA"/>
</dbReference>
<dbReference type="FunCoup" id="D3AZ90">
    <property type="interactions" value="805"/>
</dbReference>
<dbReference type="Proteomes" id="UP000001396">
    <property type="component" value="Unassembled WGS sequence"/>
</dbReference>
<feature type="transmembrane region" description="Helical" evidence="2">
    <location>
        <begin position="194"/>
        <end position="211"/>
    </location>
</feature>
<dbReference type="PANTHER" id="PTHR20916">
    <property type="entry name" value="CYSTEINE AND GLYCINE-RICH PROTEIN 2 BINDING PROTEIN"/>
    <property type="match status" value="1"/>
</dbReference>
<evidence type="ECO:0000313" key="3">
    <source>
        <dbReference type="EMBL" id="EFA85473.1"/>
    </source>
</evidence>
<evidence type="ECO:0000256" key="1">
    <source>
        <dbReference type="SAM" id="MobiDB-lite"/>
    </source>
</evidence>
<dbReference type="PANTHER" id="PTHR20916:SF12">
    <property type="entry name" value="ANCESTRAL COATOMER ELEMENT 1 SEC16_SEC31 DOMAIN-CONTAINING PROTEIN-RELATED"/>
    <property type="match status" value="1"/>
</dbReference>
<dbReference type="GO" id="GO:0004402">
    <property type="term" value="F:histone acetyltransferase activity"/>
    <property type="evidence" value="ECO:0007669"/>
    <property type="project" value="TreeGrafter"/>
</dbReference>
<gene>
    <name evidence="3" type="ORF">PPL_01430</name>
</gene>
<keyword evidence="4" id="KW-1185">Reference proteome</keyword>
<evidence type="ECO:0000313" key="4">
    <source>
        <dbReference type="Proteomes" id="UP000001396"/>
    </source>
</evidence>
<evidence type="ECO:0008006" key="5">
    <source>
        <dbReference type="Google" id="ProtNLM"/>
    </source>
</evidence>
<keyword evidence="2" id="KW-0812">Transmembrane</keyword>
<organism evidence="3 4">
    <name type="scientific">Heterostelium pallidum (strain ATCC 26659 / Pp 5 / PN500)</name>
    <name type="common">Cellular slime mold</name>
    <name type="synonym">Polysphondylium pallidum</name>
    <dbReference type="NCBI Taxonomy" id="670386"/>
    <lineage>
        <taxon>Eukaryota</taxon>
        <taxon>Amoebozoa</taxon>
        <taxon>Evosea</taxon>
        <taxon>Eumycetozoa</taxon>
        <taxon>Dictyostelia</taxon>
        <taxon>Acytosteliales</taxon>
        <taxon>Acytosteliaceae</taxon>
        <taxon>Heterostelium</taxon>
    </lineage>
</organism>
<keyword evidence="2" id="KW-1133">Transmembrane helix</keyword>
<comment type="caution">
    <text evidence="3">The sequence shown here is derived from an EMBL/GenBank/DDBJ whole genome shotgun (WGS) entry which is preliminary data.</text>
</comment>
<feature type="region of interest" description="Disordered" evidence="1">
    <location>
        <begin position="89"/>
        <end position="141"/>
    </location>
</feature>
<dbReference type="InterPro" id="IPR045325">
    <property type="entry name" value="TMEM70/TMEM186/TMEM223"/>
</dbReference>
<evidence type="ECO:0000256" key="2">
    <source>
        <dbReference type="SAM" id="Phobius"/>
    </source>
</evidence>
<dbReference type="RefSeq" id="XP_020437581.1">
    <property type="nucleotide sequence ID" value="XM_020572438.1"/>
</dbReference>
<protein>
    <recommendedName>
        <fullName evidence="5">Transmembrane protein</fullName>
    </recommendedName>
</protein>
<sequence>MNRNINYLFKNGYSLNSVVFRGAFQISNASTKPTTLFSPQFAQSISRMLHTFGSNKCNNNLITNNFDSTNCVCQMQHTDAQQQQQIFKKNNNNNSNNNNNNNNNNSSRSYSSSSNNSNNNNSNNNSNNNNNSGNNNNNSGNHDYASDAKILIFEDIRPLKFKAISLVAFIQIGLLVGVYDMYFQKDDASKLEAFFTFGLGTAFVAATFYFIRQHARRSIAQIYAFNKGRVVELVTYNQFGNPKVTRTVTINKFNPVKKNDLVKVVEPQKQMFYLKLHGTTTHYMGDLERAKVLEPTLLGKIIHNKNSII</sequence>
<name>D3AZ90_HETP5</name>
<reference evidence="3 4" key="1">
    <citation type="journal article" date="2011" name="Genome Res.">
        <title>Phylogeny-wide analysis of social amoeba genomes highlights ancient origins for complex intercellular communication.</title>
        <authorList>
            <person name="Heidel A.J."/>
            <person name="Lawal H.M."/>
            <person name="Felder M."/>
            <person name="Schilde C."/>
            <person name="Helps N.R."/>
            <person name="Tunggal B."/>
            <person name="Rivero F."/>
            <person name="John U."/>
            <person name="Schleicher M."/>
            <person name="Eichinger L."/>
            <person name="Platzer M."/>
            <person name="Noegel A.A."/>
            <person name="Schaap P."/>
            <person name="Gloeckner G."/>
        </authorList>
    </citation>
    <scope>NUCLEOTIDE SEQUENCE [LARGE SCALE GENOMIC DNA]</scope>
    <source>
        <strain evidence="4">ATCC 26659 / Pp 5 / PN500</strain>
    </source>
</reference>
<accession>D3AZ90</accession>
<keyword evidence="2" id="KW-0472">Membrane</keyword>
<dbReference type="AlphaFoldDB" id="D3AZ90"/>
<dbReference type="GeneID" id="31356958"/>